<dbReference type="PANTHER" id="PTHR42833:SF4">
    <property type="entry name" value="URIDYLATE KINASE PUMPKIN, CHLOROPLASTIC"/>
    <property type="match status" value="1"/>
</dbReference>
<gene>
    <name evidence="12" type="ORF">A3F94_01015</name>
</gene>
<accession>A0A1G2HI47</accession>
<comment type="similarity">
    <text evidence="2">Belongs to the UMP kinase family.</text>
</comment>
<evidence type="ECO:0000256" key="8">
    <source>
        <dbReference type="ARBA" id="ARBA00022840"/>
    </source>
</evidence>
<dbReference type="EC" id="2.7.4.22" evidence="3"/>
<evidence type="ECO:0000313" key="13">
    <source>
        <dbReference type="Proteomes" id="UP000176770"/>
    </source>
</evidence>
<keyword evidence="6" id="KW-0547">Nucleotide-binding</keyword>
<evidence type="ECO:0000256" key="9">
    <source>
        <dbReference type="ARBA" id="ARBA00022975"/>
    </source>
</evidence>
<dbReference type="Gene3D" id="3.40.1160.10">
    <property type="entry name" value="Acetylglutamate kinase-like"/>
    <property type="match status" value="1"/>
</dbReference>
<comment type="pathway">
    <text evidence="1">Pyrimidine metabolism; CTP biosynthesis via de novo pathway; UDP from UMP (UMPK route): step 1/1.</text>
</comment>
<comment type="caution">
    <text evidence="12">The sequence shown here is derived from an EMBL/GenBank/DDBJ whole genome shotgun (WGS) entry which is preliminary data.</text>
</comment>
<dbReference type="GO" id="GO:0033862">
    <property type="term" value="F:UMP kinase activity"/>
    <property type="evidence" value="ECO:0007669"/>
    <property type="project" value="UniProtKB-EC"/>
</dbReference>
<keyword evidence="4" id="KW-0963">Cytoplasm</keyword>
<keyword evidence="7" id="KW-0418">Kinase</keyword>
<evidence type="ECO:0000256" key="5">
    <source>
        <dbReference type="ARBA" id="ARBA00022679"/>
    </source>
</evidence>
<keyword evidence="9" id="KW-0665">Pyrimidine biosynthesis</keyword>
<dbReference type="Proteomes" id="UP000176770">
    <property type="component" value="Unassembled WGS sequence"/>
</dbReference>
<keyword evidence="8" id="KW-0067">ATP-binding</keyword>
<dbReference type="PANTHER" id="PTHR42833">
    <property type="entry name" value="URIDYLATE KINASE"/>
    <property type="match status" value="1"/>
</dbReference>
<evidence type="ECO:0000313" key="12">
    <source>
        <dbReference type="EMBL" id="OGZ62147.1"/>
    </source>
</evidence>
<protein>
    <recommendedName>
        <fullName evidence="3">UMP kinase</fullName>
        <ecNumber evidence="3">2.7.4.22</ecNumber>
    </recommendedName>
    <alternativeName>
        <fullName evidence="10">Uridine monophosphate kinase</fullName>
    </alternativeName>
</protein>
<name>A0A1G2HI47_9BACT</name>
<sequence>MKNFIVISLGGSIVVSRKIQTDYLKRFYDFIVDQIASGKKFMIIVGGGSTARKYQDAAASVVNVTDEDKDWIGIHSTRLNAHLLRTVFRKFAYPKILTNYNKPIDKRDLEKYALFVASGSRPGWSTDYVAFQLSRRFKAKEVLIATKIPYVYDKDISQHKNARPLKNLTWAQYKKLLPSDTWIPGMRAPVDPIATEFASKNKLRCVLLRGTNIKNLKNYFEGKNFEGTVIK</sequence>
<dbReference type="AlphaFoldDB" id="A0A1G2HI47"/>
<evidence type="ECO:0000256" key="6">
    <source>
        <dbReference type="ARBA" id="ARBA00022741"/>
    </source>
</evidence>
<dbReference type="NCBIfam" id="TIGR02076">
    <property type="entry name" value="pyrH_arch"/>
    <property type="match status" value="1"/>
</dbReference>
<evidence type="ECO:0000256" key="1">
    <source>
        <dbReference type="ARBA" id="ARBA00004791"/>
    </source>
</evidence>
<proteinExistence type="inferred from homology"/>
<evidence type="ECO:0000256" key="10">
    <source>
        <dbReference type="ARBA" id="ARBA00032092"/>
    </source>
</evidence>
<feature type="domain" description="Aspartate/glutamate/uridylate kinase" evidence="11">
    <location>
        <begin position="4"/>
        <end position="207"/>
    </location>
</feature>
<dbReference type="GO" id="GO:0005524">
    <property type="term" value="F:ATP binding"/>
    <property type="evidence" value="ECO:0007669"/>
    <property type="project" value="UniProtKB-KW"/>
</dbReference>
<dbReference type="EMBL" id="MHOK01000006">
    <property type="protein sequence ID" value="OGZ62147.1"/>
    <property type="molecule type" value="Genomic_DNA"/>
</dbReference>
<evidence type="ECO:0000259" key="11">
    <source>
        <dbReference type="Pfam" id="PF00696"/>
    </source>
</evidence>
<dbReference type="InterPro" id="IPR001048">
    <property type="entry name" value="Asp/Glu/Uridylate_kinase"/>
</dbReference>
<dbReference type="GO" id="GO:0006225">
    <property type="term" value="P:UDP biosynthetic process"/>
    <property type="evidence" value="ECO:0007669"/>
    <property type="project" value="TreeGrafter"/>
</dbReference>
<dbReference type="Pfam" id="PF00696">
    <property type="entry name" value="AA_kinase"/>
    <property type="match status" value="1"/>
</dbReference>
<evidence type="ECO:0000256" key="2">
    <source>
        <dbReference type="ARBA" id="ARBA00007614"/>
    </source>
</evidence>
<keyword evidence="5" id="KW-0808">Transferase</keyword>
<evidence type="ECO:0000256" key="3">
    <source>
        <dbReference type="ARBA" id="ARBA00012899"/>
    </source>
</evidence>
<dbReference type="SUPFAM" id="SSF53633">
    <property type="entry name" value="Carbamate kinase-like"/>
    <property type="match status" value="1"/>
</dbReference>
<dbReference type="STRING" id="1802165.A3F94_01015"/>
<organism evidence="12 13">
    <name type="scientific">Candidatus Spechtbacteria bacterium RIFCSPLOWO2_12_FULL_38_22</name>
    <dbReference type="NCBI Taxonomy" id="1802165"/>
    <lineage>
        <taxon>Bacteria</taxon>
        <taxon>Candidatus Spechtiibacteriota</taxon>
    </lineage>
</organism>
<reference evidence="12 13" key="1">
    <citation type="journal article" date="2016" name="Nat. Commun.">
        <title>Thousands of microbial genomes shed light on interconnected biogeochemical processes in an aquifer system.</title>
        <authorList>
            <person name="Anantharaman K."/>
            <person name="Brown C.T."/>
            <person name="Hug L.A."/>
            <person name="Sharon I."/>
            <person name="Castelle C.J."/>
            <person name="Probst A.J."/>
            <person name="Thomas B.C."/>
            <person name="Singh A."/>
            <person name="Wilkins M.J."/>
            <person name="Karaoz U."/>
            <person name="Brodie E.L."/>
            <person name="Williams K.H."/>
            <person name="Hubbard S.S."/>
            <person name="Banfield J.F."/>
        </authorList>
    </citation>
    <scope>NUCLEOTIDE SEQUENCE [LARGE SCALE GENOMIC DNA]</scope>
</reference>
<dbReference type="InterPro" id="IPR011818">
    <property type="entry name" value="Uridylate_kinase_arch/spir"/>
</dbReference>
<dbReference type="InterPro" id="IPR036393">
    <property type="entry name" value="AceGlu_kinase-like_sf"/>
</dbReference>
<evidence type="ECO:0000256" key="7">
    <source>
        <dbReference type="ARBA" id="ARBA00022777"/>
    </source>
</evidence>
<evidence type="ECO:0000256" key="4">
    <source>
        <dbReference type="ARBA" id="ARBA00022490"/>
    </source>
</evidence>